<dbReference type="Proteomes" id="UP001432027">
    <property type="component" value="Unassembled WGS sequence"/>
</dbReference>
<protein>
    <submittedName>
        <fullName evidence="3">Uncharacterized protein</fullName>
    </submittedName>
</protein>
<feature type="region of interest" description="Disordered" evidence="1">
    <location>
        <begin position="29"/>
        <end position="58"/>
    </location>
</feature>
<evidence type="ECO:0000256" key="1">
    <source>
        <dbReference type="SAM" id="MobiDB-lite"/>
    </source>
</evidence>
<feature type="compositionally biased region" description="Pro residues" evidence="1">
    <location>
        <begin position="46"/>
        <end position="58"/>
    </location>
</feature>
<dbReference type="AlphaFoldDB" id="A0AAV5T4U8"/>
<feature type="non-terminal residue" evidence="3">
    <location>
        <position position="1"/>
    </location>
</feature>
<evidence type="ECO:0000313" key="4">
    <source>
        <dbReference type="Proteomes" id="UP001432027"/>
    </source>
</evidence>
<sequence>ILREVECMRGLEVLVLLLLSISTHSAPIHRGDSERSDHDVSLLSDSPPPTTPRPPPLLPTVPANRHGIMIWMCQNADVLRIVDEVKQDVIDATDVGNLTNEVYSRLIDFRPNRLWTVYSTLFTTRSTANLLTEDGETTTPGLCFVQFNENPQILVVADLAEVI</sequence>
<name>A0AAV5T4U8_9BILA</name>
<feature type="chain" id="PRO_5043540264" evidence="2">
    <location>
        <begin position="26"/>
        <end position="163"/>
    </location>
</feature>
<feature type="compositionally biased region" description="Basic and acidic residues" evidence="1">
    <location>
        <begin position="29"/>
        <end position="40"/>
    </location>
</feature>
<keyword evidence="4" id="KW-1185">Reference proteome</keyword>
<keyword evidence="2" id="KW-0732">Signal</keyword>
<proteinExistence type="predicted"/>
<reference evidence="3" key="1">
    <citation type="submission" date="2023-10" db="EMBL/GenBank/DDBJ databases">
        <title>Genome assembly of Pristionchus species.</title>
        <authorList>
            <person name="Yoshida K."/>
            <person name="Sommer R.J."/>
        </authorList>
    </citation>
    <scope>NUCLEOTIDE SEQUENCE</scope>
    <source>
        <strain evidence="3">RS0144</strain>
    </source>
</reference>
<organism evidence="3 4">
    <name type="scientific">Pristionchus entomophagus</name>
    <dbReference type="NCBI Taxonomy" id="358040"/>
    <lineage>
        <taxon>Eukaryota</taxon>
        <taxon>Metazoa</taxon>
        <taxon>Ecdysozoa</taxon>
        <taxon>Nematoda</taxon>
        <taxon>Chromadorea</taxon>
        <taxon>Rhabditida</taxon>
        <taxon>Rhabditina</taxon>
        <taxon>Diplogasteromorpha</taxon>
        <taxon>Diplogasteroidea</taxon>
        <taxon>Neodiplogasteridae</taxon>
        <taxon>Pristionchus</taxon>
    </lineage>
</organism>
<evidence type="ECO:0000256" key="2">
    <source>
        <dbReference type="SAM" id="SignalP"/>
    </source>
</evidence>
<feature type="signal peptide" evidence="2">
    <location>
        <begin position="1"/>
        <end position="25"/>
    </location>
</feature>
<gene>
    <name evidence="3" type="ORF">PENTCL1PPCAC_12167</name>
</gene>
<evidence type="ECO:0000313" key="3">
    <source>
        <dbReference type="EMBL" id="GMS89992.1"/>
    </source>
</evidence>
<accession>A0AAV5T4U8</accession>
<dbReference type="EMBL" id="BTSX01000003">
    <property type="protein sequence ID" value="GMS89992.1"/>
    <property type="molecule type" value="Genomic_DNA"/>
</dbReference>
<comment type="caution">
    <text evidence="3">The sequence shown here is derived from an EMBL/GenBank/DDBJ whole genome shotgun (WGS) entry which is preliminary data.</text>
</comment>